<feature type="domain" description="Extensin-like C-terminal" evidence="1">
    <location>
        <begin position="12"/>
        <end position="187"/>
    </location>
</feature>
<evidence type="ECO:0000259" key="1">
    <source>
        <dbReference type="Pfam" id="PF06904"/>
    </source>
</evidence>
<reference evidence="3" key="1">
    <citation type="submission" date="2016-10" db="EMBL/GenBank/DDBJ databases">
        <authorList>
            <person name="Varghese N."/>
            <person name="Submissions S."/>
        </authorList>
    </citation>
    <scope>NUCLEOTIDE SEQUENCE [LARGE SCALE GENOMIC DNA]</scope>
    <source>
        <strain evidence="3">DSM 21857</strain>
    </source>
</reference>
<sequence>MPANGLPAEELACRQRLEAAGVKFTPQPPLSDPSGCSAPWPITVTTLPGNVSLRPEATMTCAMAEATANFLSEHAQPIAQKLASSRITAIDQVSAYVCRPRTSDAAKLSEHALGSALDWGAVELANGSLVAVLGYKRDSAHAKLMQALRNAACGPFKTVLGPGSDADHTDHFHFDLAQRRNGGTWCR</sequence>
<dbReference type="Proteomes" id="UP000242763">
    <property type="component" value="Unassembled WGS sequence"/>
</dbReference>
<proteinExistence type="predicted"/>
<gene>
    <name evidence="2" type="ORF">SAMN03080618_02694</name>
</gene>
<protein>
    <submittedName>
        <fullName evidence="2">Extensin-like protein C-terminus</fullName>
    </submittedName>
</protein>
<dbReference type="AlphaFoldDB" id="A0A1I3QJP1"/>
<dbReference type="STRING" id="1121003.SAMN03080618_02694"/>
<evidence type="ECO:0000313" key="3">
    <source>
        <dbReference type="Proteomes" id="UP000242763"/>
    </source>
</evidence>
<organism evidence="2 3">
    <name type="scientific">Aquamicrobium aerolatum DSM 21857</name>
    <dbReference type="NCBI Taxonomy" id="1121003"/>
    <lineage>
        <taxon>Bacteria</taxon>
        <taxon>Pseudomonadati</taxon>
        <taxon>Pseudomonadota</taxon>
        <taxon>Alphaproteobacteria</taxon>
        <taxon>Hyphomicrobiales</taxon>
        <taxon>Phyllobacteriaceae</taxon>
        <taxon>Aerobium</taxon>
    </lineage>
</organism>
<dbReference type="InterPro" id="IPR009683">
    <property type="entry name" value="Extensin-like_C"/>
</dbReference>
<dbReference type="Pfam" id="PF06904">
    <property type="entry name" value="Extensin-like_C"/>
    <property type="match status" value="1"/>
</dbReference>
<evidence type="ECO:0000313" key="2">
    <source>
        <dbReference type="EMBL" id="SFJ33995.1"/>
    </source>
</evidence>
<dbReference type="EMBL" id="FORF01000015">
    <property type="protein sequence ID" value="SFJ33995.1"/>
    <property type="molecule type" value="Genomic_DNA"/>
</dbReference>
<keyword evidence="3" id="KW-1185">Reference proteome</keyword>
<accession>A0A1I3QJP1</accession>
<name>A0A1I3QJP1_9HYPH</name>